<dbReference type="Proteomes" id="UP000270219">
    <property type="component" value="Unassembled WGS sequence"/>
</dbReference>
<comment type="caution">
    <text evidence="1">The sequence shown here is derived from an EMBL/GenBank/DDBJ whole genome shotgun (WGS) entry which is preliminary data.</text>
</comment>
<dbReference type="Pfam" id="PF14038">
    <property type="entry name" value="YqzE"/>
    <property type="match status" value="1"/>
</dbReference>
<reference evidence="1 2" key="1">
    <citation type="submission" date="2018-10" db="EMBL/GenBank/DDBJ databases">
        <title>Oceanobacillus sp. YLB-02 draft genome.</title>
        <authorList>
            <person name="Yu L."/>
        </authorList>
    </citation>
    <scope>NUCLEOTIDE SEQUENCE [LARGE SCALE GENOMIC DNA]</scope>
    <source>
        <strain evidence="1 2">YLB-02</strain>
    </source>
</reference>
<evidence type="ECO:0000313" key="2">
    <source>
        <dbReference type="Proteomes" id="UP000270219"/>
    </source>
</evidence>
<dbReference type="EMBL" id="RCHR01000001">
    <property type="protein sequence ID" value="RLL48091.1"/>
    <property type="molecule type" value="Genomic_DNA"/>
</dbReference>
<proteinExistence type="predicted"/>
<organism evidence="1 2">
    <name type="scientific">Oceanobacillus piezotolerans</name>
    <dbReference type="NCBI Taxonomy" id="2448030"/>
    <lineage>
        <taxon>Bacteria</taxon>
        <taxon>Bacillati</taxon>
        <taxon>Bacillota</taxon>
        <taxon>Bacilli</taxon>
        <taxon>Bacillales</taxon>
        <taxon>Bacillaceae</taxon>
        <taxon>Oceanobacillus</taxon>
    </lineage>
</organism>
<accession>A0A498DAT2</accession>
<dbReference type="RefSeq" id="WP_121520936.1">
    <property type="nucleotide sequence ID" value="NZ_RCHR01000001.1"/>
</dbReference>
<gene>
    <name evidence="1" type="ORF">D8M04_02110</name>
</gene>
<name>A0A498DAT2_9BACI</name>
<evidence type="ECO:0000313" key="1">
    <source>
        <dbReference type="EMBL" id="RLL48091.1"/>
    </source>
</evidence>
<sequence>MSGNDYIKFLTEQFVSYMDLPPEEKKKRRVEGNERPSISNRWFGVLPFAFKSIRKKAE</sequence>
<dbReference type="InterPro" id="IPR025622">
    <property type="entry name" value="YqzE"/>
</dbReference>
<dbReference type="AlphaFoldDB" id="A0A498DAT2"/>
<dbReference type="OrthoDB" id="2691835at2"/>
<keyword evidence="2" id="KW-1185">Reference proteome</keyword>
<protein>
    <submittedName>
        <fullName evidence="1">YqzE family protein</fullName>
    </submittedName>
</protein>